<evidence type="ECO:0000256" key="1">
    <source>
        <dbReference type="SAM" id="MobiDB-lite"/>
    </source>
</evidence>
<feature type="compositionally biased region" description="Polar residues" evidence="1">
    <location>
        <begin position="23"/>
        <end position="35"/>
    </location>
</feature>
<accession>A0A061SFP7</accession>
<dbReference type="AlphaFoldDB" id="A0A061SFP7"/>
<proteinExistence type="predicted"/>
<protein>
    <submittedName>
        <fullName evidence="2">Uncharacterized protein</fullName>
    </submittedName>
</protein>
<organism evidence="2">
    <name type="scientific">Tetraselmis sp. GSL018</name>
    <dbReference type="NCBI Taxonomy" id="582737"/>
    <lineage>
        <taxon>Eukaryota</taxon>
        <taxon>Viridiplantae</taxon>
        <taxon>Chlorophyta</taxon>
        <taxon>core chlorophytes</taxon>
        <taxon>Chlorodendrophyceae</taxon>
        <taxon>Chlorodendrales</taxon>
        <taxon>Chlorodendraceae</taxon>
        <taxon>Tetraselmis</taxon>
    </lineage>
</organism>
<dbReference type="EMBL" id="GBEZ01000922">
    <property type="protein sequence ID" value="JAC84002.1"/>
    <property type="molecule type" value="Transcribed_RNA"/>
</dbReference>
<feature type="compositionally biased region" description="Basic and acidic residues" evidence="1">
    <location>
        <begin position="48"/>
        <end position="62"/>
    </location>
</feature>
<sequence length="82" mass="9085">SFSGILMEFSQFLHTCNQFPRSRQYVTAGDTNWENATERDSMGANKKQKGDTRGRGSYEPRRPAPAINPASSALSHVPSRAL</sequence>
<gene>
    <name evidence="2" type="ORF">TSPGSL018_1982</name>
</gene>
<reference evidence="2" key="1">
    <citation type="submission" date="2014-05" db="EMBL/GenBank/DDBJ databases">
        <title>The transcriptome of the halophilic microalga Tetraselmis sp. GSL018 isolated from the Great Salt Lake, Utah.</title>
        <authorList>
            <person name="Jinkerson R.E."/>
            <person name="D'Adamo S."/>
            <person name="Posewitz M.C."/>
        </authorList>
    </citation>
    <scope>NUCLEOTIDE SEQUENCE</scope>
    <source>
        <strain evidence="2">GSL018</strain>
    </source>
</reference>
<evidence type="ECO:0000313" key="2">
    <source>
        <dbReference type="EMBL" id="JAC84002.1"/>
    </source>
</evidence>
<feature type="non-terminal residue" evidence="2">
    <location>
        <position position="1"/>
    </location>
</feature>
<feature type="region of interest" description="Disordered" evidence="1">
    <location>
        <begin position="23"/>
        <end position="82"/>
    </location>
</feature>
<name>A0A061SFP7_9CHLO</name>